<gene>
    <name evidence="1" type="ORF">G3I29_33345</name>
</gene>
<dbReference type="RefSeq" id="WP_164350005.1">
    <property type="nucleotide sequence ID" value="NZ_JAAGLQ010000689.1"/>
</dbReference>
<sequence>MSVTATATVSRRRRRTGSVAGAVLLTLALAGCSGLGRTAVGPVTYTTERDQVVSTNSPSVKGCHRMAEAGAQEVVNGTLIDMILYTTPDCTGGGTIYVPTTVTDVKAPPSSPWLSYRFVH</sequence>
<dbReference type="Proteomes" id="UP000471293">
    <property type="component" value="Unassembled WGS sequence"/>
</dbReference>
<organism evidence="1 2">
    <name type="scientific">Streptomyces halstedii</name>
    <dbReference type="NCBI Taxonomy" id="1944"/>
    <lineage>
        <taxon>Bacteria</taxon>
        <taxon>Bacillati</taxon>
        <taxon>Actinomycetota</taxon>
        <taxon>Actinomycetes</taxon>
        <taxon>Kitasatosporales</taxon>
        <taxon>Streptomycetaceae</taxon>
        <taxon>Streptomyces</taxon>
    </lineage>
</organism>
<accession>A0A6N9UC67</accession>
<dbReference type="AlphaFoldDB" id="A0A6N9UC67"/>
<protein>
    <submittedName>
        <fullName evidence="1">Uncharacterized protein</fullName>
    </submittedName>
</protein>
<dbReference type="EMBL" id="JAAGLQ010000689">
    <property type="protein sequence ID" value="NEA20249.1"/>
    <property type="molecule type" value="Genomic_DNA"/>
</dbReference>
<comment type="caution">
    <text evidence="1">The sequence shown here is derived from an EMBL/GenBank/DDBJ whole genome shotgun (WGS) entry which is preliminary data.</text>
</comment>
<name>A0A6N9UC67_STRHA</name>
<evidence type="ECO:0000313" key="1">
    <source>
        <dbReference type="EMBL" id="NEA20249.1"/>
    </source>
</evidence>
<proteinExistence type="predicted"/>
<evidence type="ECO:0000313" key="2">
    <source>
        <dbReference type="Proteomes" id="UP000471293"/>
    </source>
</evidence>
<reference evidence="1 2" key="1">
    <citation type="submission" date="2020-01" db="EMBL/GenBank/DDBJ databases">
        <title>Insect and environment-associated Actinomycetes.</title>
        <authorList>
            <person name="Currrie C."/>
            <person name="Chevrette M."/>
            <person name="Carlson C."/>
            <person name="Stubbendieck R."/>
            <person name="Wendt-Pienkowski E."/>
        </authorList>
    </citation>
    <scope>NUCLEOTIDE SEQUENCE [LARGE SCALE GENOMIC DNA]</scope>
    <source>
        <strain evidence="1 2">SID11342</strain>
    </source>
</reference>